<dbReference type="RefSeq" id="WP_177155041.1">
    <property type="nucleotide sequence ID" value="NZ_FNAD01000015.1"/>
</dbReference>
<dbReference type="EMBL" id="FNAD01000015">
    <property type="protein sequence ID" value="SDE20675.1"/>
    <property type="molecule type" value="Genomic_DNA"/>
</dbReference>
<protein>
    <submittedName>
        <fullName evidence="3">Methyltransferase domain-containing protein</fullName>
    </submittedName>
</protein>
<proteinExistence type="predicted"/>
<dbReference type="CDD" id="cd02440">
    <property type="entry name" value="AdoMet_MTases"/>
    <property type="match status" value="1"/>
</dbReference>
<sequence length="186" mass="20636">MPHDHSHSHGNRPIEGRHSNRYDRMARLLMKPVYRKIAKDVAASAPQGATVLDVGTGPGILLRELSRLRPDLHLAGVDLAPDMVDHARRNLDDRIELHAADVAALPFEDDKFDLVVSTFSSHHWGDPEAGGAEIARVLREGGRLLNYDFPRAPFKALTDNPGLTSVRRTPFSRILKATRFEAAKQA</sequence>
<dbReference type="Proteomes" id="UP000198949">
    <property type="component" value="Unassembled WGS sequence"/>
</dbReference>
<dbReference type="InterPro" id="IPR029063">
    <property type="entry name" value="SAM-dependent_MTases_sf"/>
</dbReference>
<dbReference type="Pfam" id="PF08241">
    <property type="entry name" value="Methyltransf_11"/>
    <property type="match status" value="1"/>
</dbReference>
<evidence type="ECO:0000313" key="3">
    <source>
        <dbReference type="EMBL" id="SDE20675.1"/>
    </source>
</evidence>
<dbReference type="GO" id="GO:0008757">
    <property type="term" value="F:S-adenosylmethionine-dependent methyltransferase activity"/>
    <property type="evidence" value="ECO:0007669"/>
    <property type="project" value="InterPro"/>
</dbReference>
<keyword evidence="3" id="KW-0808">Transferase</keyword>
<evidence type="ECO:0000313" key="4">
    <source>
        <dbReference type="Proteomes" id="UP000198949"/>
    </source>
</evidence>
<dbReference type="Gene3D" id="3.40.50.150">
    <property type="entry name" value="Vaccinia Virus protein VP39"/>
    <property type="match status" value="1"/>
</dbReference>
<keyword evidence="3" id="KW-0489">Methyltransferase</keyword>
<organism evidence="3 4">
    <name type="scientific">Glycomyces harbinensis</name>
    <dbReference type="NCBI Taxonomy" id="58114"/>
    <lineage>
        <taxon>Bacteria</taxon>
        <taxon>Bacillati</taxon>
        <taxon>Actinomycetota</taxon>
        <taxon>Actinomycetes</taxon>
        <taxon>Glycomycetales</taxon>
        <taxon>Glycomycetaceae</taxon>
        <taxon>Glycomyces</taxon>
    </lineage>
</organism>
<dbReference type="PANTHER" id="PTHR43591">
    <property type="entry name" value="METHYLTRANSFERASE"/>
    <property type="match status" value="1"/>
</dbReference>
<dbReference type="GO" id="GO:0032259">
    <property type="term" value="P:methylation"/>
    <property type="evidence" value="ECO:0007669"/>
    <property type="project" value="UniProtKB-KW"/>
</dbReference>
<dbReference type="InterPro" id="IPR013216">
    <property type="entry name" value="Methyltransf_11"/>
</dbReference>
<feature type="region of interest" description="Disordered" evidence="1">
    <location>
        <begin position="1"/>
        <end position="20"/>
    </location>
</feature>
<dbReference type="SUPFAM" id="SSF53335">
    <property type="entry name" value="S-adenosyl-L-methionine-dependent methyltransferases"/>
    <property type="match status" value="1"/>
</dbReference>
<accession>A0A1G7B364</accession>
<name>A0A1G7B364_9ACTN</name>
<keyword evidence="4" id="KW-1185">Reference proteome</keyword>
<feature type="domain" description="Methyltransferase type 11" evidence="2">
    <location>
        <begin position="52"/>
        <end position="145"/>
    </location>
</feature>
<dbReference type="AlphaFoldDB" id="A0A1G7B364"/>
<dbReference type="STRING" id="58114.SAMN05216270_11568"/>
<evidence type="ECO:0000256" key="1">
    <source>
        <dbReference type="SAM" id="MobiDB-lite"/>
    </source>
</evidence>
<evidence type="ECO:0000259" key="2">
    <source>
        <dbReference type="Pfam" id="PF08241"/>
    </source>
</evidence>
<gene>
    <name evidence="3" type="ORF">SAMN05216270_11568</name>
</gene>
<reference evidence="4" key="1">
    <citation type="submission" date="2016-10" db="EMBL/GenBank/DDBJ databases">
        <authorList>
            <person name="Varghese N."/>
            <person name="Submissions S."/>
        </authorList>
    </citation>
    <scope>NUCLEOTIDE SEQUENCE [LARGE SCALE GENOMIC DNA]</scope>
    <source>
        <strain evidence="4">CGMCC 4.3516</strain>
    </source>
</reference>